<evidence type="ECO:0000313" key="1">
    <source>
        <dbReference type="EMBL" id="OGZ73458.1"/>
    </source>
</evidence>
<gene>
    <name evidence="1" type="ORF">A2908_04270</name>
</gene>
<evidence type="ECO:0000313" key="2">
    <source>
        <dbReference type="Proteomes" id="UP000176774"/>
    </source>
</evidence>
<organism evidence="1 2">
    <name type="scientific">Candidatus Staskawiczbacteria bacterium RIFCSPLOWO2_01_FULL_38_12b</name>
    <dbReference type="NCBI Taxonomy" id="1802214"/>
    <lineage>
        <taxon>Bacteria</taxon>
        <taxon>Candidatus Staskawicziibacteriota</taxon>
    </lineage>
</organism>
<proteinExistence type="predicted"/>
<dbReference type="AlphaFoldDB" id="A0A1G2IH25"/>
<reference evidence="1 2" key="1">
    <citation type="journal article" date="2016" name="Nat. Commun.">
        <title>Thousands of microbial genomes shed light on interconnected biogeochemical processes in an aquifer system.</title>
        <authorList>
            <person name="Anantharaman K."/>
            <person name="Brown C.T."/>
            <person name="Hug L.A."/>
            <person name="Sharon I."/>
            <person name="Castelle C.J."/>
            <person name="Probst A.J."/>
            <person name="Thomas B.C."/>
            <person name="Singh A."/>
            <person name="Wilkins M.J."/>
            <person name="Karaoz U."/>
            <person name="Brodie E.L."/>
            <person name="Williams K.H."/>
            <person name="Hubbard S.S."/>
            <person name="Banfield J.F."/>
        </authorList>
    </citation>
    <scope>NUCLEOTIDE SEQUENCE [LARGE SCALE GENOMIC DNA]</scope>
</reference>
<comment type="caution">
    <text evidence="1">The sequence shown here is derived from an EMBL/GenBank/DDBJ whole genome shotgun (WGS) entry which is preliminary data.</text>
</comment>
<name>A0A1G2IH25_9BACT</name>
<protein>
    <submittedName>
        <fullName evidence="1">Uncharacterized protein</fullName>
    </submittedName>
</protein>
<dbReference type="EMBL" id="MHPA01000012">
    <property type="protein sequence ID" value="OGZ73458.1"/>
    <property type="molecule type" value="Genomic_DNA"/>
</dbReference>
<dbReference type="Proteomes" id="UP000176774">
    <property type="component" value="Unassembled WGS sequence"/>
</dbReference>
<dbReference type="STRING" id="1802214.A2908_04270"/>
<accession>A0A1G2IH25</accession>
<sequence length="119" mass="13588">MQLSNKKSILIVVFCLSLLCNAVLALLLVNNVYAQNRANQTQQLNLKILSFTNVFIEQVLMSDKDVDFNTRLTLETMVRNLNDQDILDQWQSLTQAQDNRSASVEAKKLLNVLVKKISY</sequence>